<reference evidence="1 2" key="1">
    <citation type="submission" date="2019-05" db="EMBL/GenBank/DDBJ databases">
        <title>We sequenced the genome of Paenibacillus hemerocallicola KCTC 33185 for further insight into its adaptation and study the phylogeny of Paenibacillus.</title>
        <authorList>
            <person name="Narsing Rao M.P."/>
        </authorList>
    </citation>
    <scope>NUCLEOTIDE SEQUENCE [LARGE SCALE GENOMIC DNA]</scope>
    <source>
        <strain evidence="1 2">KCTC 33185</strain>
    </source>
</reference>
<dbReference type="PANTHER" id="PTHR35787:SF1">
    <property type="entry name" value="GLYCEROL UPTAKE OPERON ANTITERMINATOR REGULATORY PROTEIN"/>
    <property type="match status" value="1"/>
</dbReference>
<dbReference type="Proteomes" id="UP000307943">
    <property type="component" value="Unassembled WGS sequence"/>
</dbReference>
<dbReference type="Gene3D" id="3.20.20.70">
    <property type="entry name" value="Aldolase class I"/>
    <property type="match status" value="1"/>
</dbReference>
<proteinExistence type="predicted"/>
<dbReference type="EMBL" id="VDCQ01000021">
    <property type="protein sequence ID" value="TNJ65233.1"/>
    <property type="molecule type" value="Genomic_DNA"/>
</dbReference>
<dbReference type="GO" id="GO:0006355">
    <property type="term" value="P:regulation of DNA-templated transcription"/>
    <property type="evidence" value="ECO:0007669"/>
    <property type="project" value="InterPro"/>
</dbReference>
<dbReference type="Pfam" id="PF04309">
    <property type="entry name" value="G3P_antiterm"/>
    <property type="match status" value="1"/>
</dbReference>
<protein>
    <submittedName>
        <fullName evidence="1">Glycerol-3-phosphate responsive antiterminator</fullName>
    </submittedName>
</protein>
<dbReference type="PANTHER" id="PTHR35787">
    <property type="entry name" value="GLYCEROL UPTAKE OPERON ANTITERMINATOR REGULATORY PROTEIN"/>
    <property type="match status" value="1"/>
</dbReference>
<evidence type="ECO:0000313" key="2">
    <source>
        <dbReference type="Proteomes" id="UP000307943"/>
    </source>
</evidence>
<dbReference type="AlphaFoldDB" id="A0A5C4T804"/>
<gene>
    <name evidence="1" type="ORF">FE784_16705</name>
</gene>
<dbReference type="InterPro" id="IPR013785">
    <property type="entry name" value="Aldolase_TIM"/>
</dbReference>
<name>A0A5C4T804_9BACL</name>
<sequence length="238" mass="26632">MRCRIAVGRRTKIDFDDEQIRFNRRCCRVGSVRNDEGGLFFDRLTTHKMVAAIKEPKQIELALSLRNQLSGVFLLIGHIGVIKGYVDLFKTHQVPIFLHLDKIGGLCTDTHGLDYLAKEIKPTGIITTKTNVVKIAKKAGLITIQRFFLVDTEGFDNIAKSLRQIEPDIIEVMPARIPEVIGEIKKFTALPIITGGLMFKRSHAMACLKHGATAVSSSKSELWREAYSAQDNKLRSIG</sequence>
<comment type="caution">
    <text evidence="1">The sequence shown here is derived from an EMBL/GenBank/DDBJ whole genome shotgun (WGS) entry which is preliminary data.</text>
</comment>
<organism evidence="1 2">
    <name type="scientific">Paenibacillus hemerocallicola</name>
    <dbReference type="NCBI Taxonomy" id="1172614"/>
    <lineage>
        <taxon>Bacteria</taxon>
        <taxon>Bacillati</taxon>
        <taxon>Bacillota</taxon>
        <taxon>Bacilli</taxon>
        <taxon>Bacillales</taxon>
        <taxon>Paenibacillaceae</taxon>
        <taxon>Paenibacillus</taxon>
    </lineage>
</organism>
<dbReference type="OrthoDB" id="9799580at2"/>
<accession>A0A5C4T804</accession>
<evidence type="ECO:0000313" key="1">
    <source>
        <dbReference type="EMBL" id="TNJ65233.1"/>
    </source>
</evidence>
<dbReference type="InterPro" id="IPR006699">
    <property type="entry name" value="GlpP"/>
</dbReference>
<dbReference type="GO" id="GO:0006071">
    <property type="term" value="P:glycerol metabolic process"/>
    <property type="evidence" value="ECO:0007669"/>
    <property type="project" value="InterPro"/>
</dbReference>
<dbReference type="SUPFAM" id="SSF110391">
    <property type="entry name" value="GlpP-like"/>
    <property type="match status" value="1"/>
</dbReference>
<keyword evidence="2" id="KW-1185">Reference proteome</keyword>